<comment type="subcellular location">
    <subcellularLocation>
        <location evidence="8">Golgi apparatus</location>
        <location evidence="8">trans-Golgi network membrane</location>
        <topology evidence="8">Single-pass type IV membrane protein</topology>
    </subcellularLocation>
</comment>
<keyword evidence="7 10" id="KW-0472">Membrane</keyword>
<evidence type="ECO:0000256" key="3">
    <source>
        <dbReference type="ARBA" id="ARBA00022692"/>
    </source>
</evidence>
<gene>
    <name evidence="12" type="ORF">M408DRAFT_333049</name>
</gene>
<keyword evidence="13" id="KW-1185">Reference proteome</keyword>
<dbReference type="AlphaFoldDB" id="A0A0C3ABZ4"/>
<feature type="domain" description="T-SNARE coiled-coil homology" evidence="11">
    <location>
        <begin position="136"/>
        <end position="198"/>
    </location>
</feature>
<evidence type="ECO:0000256" key="1">
    <source>
        <dbReference type="ARBA" id="ARBA00009063"/>
    </source>
</evidence>
<keyword evidence="5 10" id="KW-1133">Transmembrane helix</keyword>
<feature type="transmembrane region" description="Helical" evidence="10">
    <location>
        <begin position="207"/>
        <end position="225"/>
    </location>
</feature>
<evidence type="ECO:0000256" key="9">
    <source>
        <dbReference type="SAM" id="Coils"/>
    </source>
</evidence>
<evidence type="ECO:0000313" key="12">
    <source>
        <dbReference type="EMBL" id="KIM22145.1"/>
    </source>
</evidence>
<dbReference type="Pfam" id="PF09177">
    <property type="entry name" value="STX6_10_61_N"/>
    <property type="match status" value="1"/>
</dbReference>
<keyword evidence="4" id="KW-0653">Protein transport</keyword>
<comment type="similarity">
    <text evidence="1">Belongs to the syntaxin family.</text>
</comment>
<dbReference type="Gene3D" id="1.20.58.90">
    <property type="match status" value="1"/>
</dbReference>
<accession>A0A0C3ABZ4</accession>
<dbReference type="SUPFAM" id="SSF47661">
    <property type="entry name" value="t-snare proteins"/>
    <property type="match status" value="1"/>
</dbReference>
<evidence type="ECO:0000256" key="5">
    <source>
        <dbReference type="ARBA" id="ARBA00022989"/>
    </source>
</evidence>
<organism evidence="12 13">
    <name type="scientific">Serendipita vermifera MAFF 305830</name>
    <dbReference type="NCBI Taxonomy" id="933852"/>
    <lineage>
        <taxon>Eukaryota</taxon>
        <taxon>Fungi</taxon>
        <taxon>Dikarya</taxon>
        <taxon>Basidiomycota</taxon>
        <taxon>Agaricomycotina</taxon>
        <taxon>Agaricomycetes</taxon>
        <taxon>Sebacinales</taxon>
        <taxon>Serendipitaceae</taxon>
        <taxon>Serendipita</taxon>
    </lineage>
</organism>
<dbReference type="InterPro" id="IPR000727">
    <property type="entry name" value="T_SNARE_dom"/>
</dbReference>
<reference evidence="13" key="2">
    <citation type="submission" date="2015-01" db="EMBL/GenBank/DDBJ databases">
        <title>Evolutionary Origins and Diversification of the Mycorrhizal Mutualists.</title>
        <authorList>
            <consortium name="DOE Joint Genome Institute"/>
            <consortium name="Mycorrhizal Genomics Consortium"/>
            <person name="Kohler A."/>
            <person name="Kuo A."/>
            <person name="Nagy L.G."/>
            <person name="Floudas D."/>
            <person name="Copeland A."/>
            <person name="Barry K.W."/>
            <person name="Cichocki N."/>
            <person name="Veneault-Fourrey C."/>
            <person name="LaButti K."/>
            <person name="Lindquist E.A."/>
            <person name="Lipzen A."/>
            <person name="Lundell T."/>
            <person name="Morin E."/>
            <person name="Murat C."/>
            <person name="Riley R."/>
            <person name="Ohm R."/>
            <person name="Sun H."/>
            <person name="Tunlid A."/>
            <person name="Henrissat B."/>
            <person name="Grigoriev I.V."/>
            <person name="Hibbett D.S."/>
            <person name="Martin F."/>
        </authorList>
    </citation>
    <scope>NUCLEOTIDE SEQUENCE [LARGE SCALE GENOMIC DNA]</scope>
    <source>
        <strain evidence="13">MAFF 305830</strain>
    </source>
</reference>
<keyword evidence="6" id="KW-0333">Golgi apparatus</keyword>
<dbReference type="PROSITE" id="PS50192">
    <property type="entry name" value="T_SNARE"/>
    <property type="match status" value="1"/>
</dbReference>
<evidence type="ECO:0000256" key="4">
    <source>
        <dbReference type="ARBA" id="ARBA00022927"/>
    </source>
</evidence>
<feature type="coiled-coil region" evidence="9">
    <location>
        <begin position="36"/>
        <end position="70"/>
    </location>
</feature>
<sequence length="226" mass="25620">MDPYQLVKAEIQTALDAASSLRSSYLRIRSTARVDSEELIHAREELKGALEALEGDLEELEGSVKIVEQSGARMFGLSEQELIARRKYVTSTQGLLKTMREEVNTLQGAVSNVHAPGHNRNVREDEQAEWARQEQQMLIQEQDRTLETISGTLNTLHAQAGLMGQELGEHNEMLHDLESATDRTESKLARAQKRMDYFLRKAEEARWTIHVLIAVLFLIVMLLLIL</sequence>
<evidence type="ECO:0000256" key="7">
    <source>
        <dbReference type="ARBA" id="ARBA00023136"/>
    </source>
</evidence>
<dbReference type="FunFam" id="1.20.58.90:FF:000004">
    <property type="entry name" value="Syntaxin 10"/>
    <property type="match status" value="1"/>
</dbReference>
<dbReference type="CDD" id="cd21442">
    <property type="entry name" value="SNARE_NTD_STX6-like"/>
    <property type="match status" value="1"/>
</dbReference>
<dbReference type="GO" id="GO:0048193">
    <property type="term" value="P:Golgi vesicle transport"/>
    <property type="evidence" value="ECO:0007669"/>
    <property type="project" value="InterPro"/>
</dbReference>
<dbReference type="CDD" id="cd15851">
    <property type="entry name" value="SNARE_Syntaxin6"/>
    <property type="match status" value="1"/>
</dbReference>
<dbReference type="Gene3D" id="1.20.5.110">
    <property type="match status" value="1"/>
</dbReference>
<evidence type="ECO:0000259" key="11">
    <source>
        <dbReference type="PROSITE" id="PS50192"/>
    </source>
</evidence>
<dbReference type="SMART" id="SM00397">
    <property type="entry name" value="t_SNARE"/>
    <property type="match status" value="1"/>
</dbReference>
<protein>
    <recommendedName>
        <fullName evidence="11">t-SNARE coiled-coil homology domain-containing protein</fullName>
    </recommendedName>
</protein>
<dbReference type="GO" id="GO:0005794">
    <property type="term" value="C:Golgi apparatus"/>
    <property type="evidence" value="ECO:0007669"/>
    <property type="project" value="UniProtKB-SubCell"/>
</dbReference>
<dbReference type="Pfam" id="PF05739">
    <property type="entry name" value="SNARE"/>
    <property type="match status" value="1"/>
</dbReference>
<dbReference type="InterPro" id="IPR015260">
    <property type="entry name" value="Syntaxin-6/10/61_N"/>
</dbReference>
<dbReference type="Proteomes" id="UP000054097">
    <property type="component" value="Unassembled WGS sequence"/>
</dbReference>
<dbReference type="HOGENOM" id="CLU_061883_0_1_1"/>
<keyword evidence="3 10" id="KW-0812">Transmembrane</keyword>
<dbReference type="SUPFAM" id="SSF58038">
    <property type="entry name" value="SNARE fusion complex"/>
    <property type="match status" value="1"/>
</dbReference>
<keyword evidence="2" id="KW-0813">Transport</keyword>
<evidence type="ECO:0000256" key="10">
    <source>
        <dbReference type="SAM" id="Phobius"/>
    </source>
</evidence>
<dbReference type="PANTHER" id="PTHR12791">
    <property type="entry name" value="GOLGI SNARE BET1-RELATED"/>
    <property type="match status" value="1"/>
</dbReference>
<name>A0A0C3ABZ4_SERVB</name>
<dbReference type="GO" id="GO:0015031">
    <property type="term" value="P:protein transport"/>
    <property type="evidence" value="ECO:0007669"/>
    <property type="project" value="UniProtKB-KW"/>
</dbReference>
<evidence type="ECO:0000256" key="6">
    <source>
        <dbReference type="ARBA" id="ARBA00023034"/>
    </source>
</evidence>
<keyword evidence="9" id="KW-0175">Coiled coil</keyword>
<evidence type="ECO:0000256" key="2">
    <source>
        <dbReference type="ARBA" id="ARBA00022448"/>
    </source>
</evidence>
<reference evidence="12 13" key="1">
    <citation type="submission" date="2014-04" db="EMBL/GenBank/DDBJ databases">
        <authorList>
            <consortium name="DOE Joint Genome Institute"/>
            <person name="Kuo A."/>
            <person name="Zuccaro A."/>
            <person name="Kohler A."/>
            <person name="Nagy L.G."/>
            <person name="Floudas D."/>
            <person name="Copeland A."/>
            <person name="Barry K.W."/>
            <person name="Cichocki N."/>
            <person name="Veneault-Fourrey C."/>
            <person name="LaButti K."/>
            <person name="Lindquist E.A."/>
            <person name="Lipzen A."/>
            <person name="Lundell T."/>
            <person name="Morin E."/>
            <person name="Murat C."/>
            <person name="Sun H."/>
            <person name="Tunlid A."/>
            <person name="Henrissat B."/>
            <person name="Grigoriev I.V."/>
            <person name="Hibbett D.S."/>
            <person name="Martin F."/>
            <person name="Nordberg H.P."/>
            <person name="Cantor M.N."/>
            <person name="Hua S.X."/>
        </authorList>
    </citation>
    <scope>NUCLEOTIDE SEQUENCE [LARGE SCALE GENOMIC DNA]</scope>
    <source>
        <strain evidence="12 13">MAFF 305830</strain>
    </source>
</reference>
<dbReference type="OrthoDB" id="546861at2759"/>
<dbReference type="STRING" id="933852.A0A0C3ABZ4"/>
<dbReference type="EMBL" id="KN824362">
    <property type="protein sequence ID" value="KIM22145.1"/>
    <property type="molecule type" value="Genomic_DNA"/>
</dbReference>
<evidence type="ECO:0000256" key="8">
    <source>
        <dbReference type="ARBA" id="ARBA00037801"/>
    </source>
</evidence>
<dbReference type="GO" id="GO:0016020">
    <property type="term" value="C:membrane"/>
    <property type="evidence" value="ECO:0007669"/>
    <property type="project" value="InterPro"/>
</dbReference>
<dbReference type="InterPro" id="IPR010989">
    <property type="entry name" value="SNARE"/>
</dbReference>
<evidence type="ECO:0000313" key="13">
    <source>
        <dbReference type="Proteomes" id="UP000054097"/>
    </source>
</evidence>
<proteinExistence type="inferred from homology"/>